<dbReference type="RefSeq" id="WP_345568954.1">
    <property type="nucleotide sequence ID" value="NZ_BAABDQ010000019.1"/>
</dbReference>
<evidence type="ECO:0000256" key="1">
    <source>
        <dbReference type="SAM" id="Phobius"/>
    </source>
</evidence>
<protein>
    <submittedName>
        <fullName evidence="2">Uncharacterized protein</fullName>
    </submittedName>
</protein>
<feature type="transmembrane region" description="Helical" evidence="1">
    <location>
        <begin position="20"/>
        <end position="38"/>
    </location>
</feature>
<name>A0ABP6YD15_9ACTN</name>
<keyword evidence="1" id="KW-0472">Membrane</keyword>
<evidence type="ECO:0000313" key="3">
    <source>
        <dbReference type="Proteomes" id="UP001500630"/>
    </source>
</evidence>
<dbReference type="EMBL" id="BAABDQ010000019">
    <property type="protein sequence ID" value="GAA3580611.1"/>
    <property type="molecule type" value="Genomic_DNA"/>
</dbReference>
<keyword evidence="3" id="KW-1185">Reference proteome</keyword>
<reference evidence="3" key="1">
    <citation type="journal article" date="2019" name="Int. J. Syst. Evol. Microbiol.">
        <title>The Global Catalogue of Microorganisms (GCM) 10K type strain sequencing project: providing services to taxonomists for standard genome sequencing and annotation.</title>
        <authorList>
            <consortium name="The Broad Institute Genomics Platform"/>
            <consortium name="The Broad Institute Genome Sequencing Center for Infectious Disease"/>
            <person name="Wu L."/>
            <person name="Ma J."/>
        </authorList>
    </citation>
    <scope>NUCLEOTIDE SEQUENCE [LARGE SCALE GENOMIC DNA]</scope>
    <source>
        <strain evidence="3">JCM 17326</strain>
    </source>
</reference>
<feature type="transmembrane region" description="Helical" evidence="1">
    <location>
        <begin position="43"/>
        <end position="66"/>
    </location>
</feature>
<keyword evidence="1" id="KW-1133">Transmembrane helix</keyword>
<comment type="caution">
    <text evidence="2">The sequence shown here is derived from an EMBL/GenBank/DDBJ whole genome shotgun (WGS) entry which is preliminary data.</text>
</comment>
<proteinExistence type="predicted"/>
<sequence>MAPFIPHLSVVLPDTKHVTLLILATMITLSLAAIRGLLRRTHVVMVVTGTSALLVILTVLVVAYLITFGTV</sequence>
<keyword evidence="1" id="KW-0812">Transmembrane</keyword>
<accession>A0ABP6YD15</accession>
<organism evidence="2 3">
    <name type="scientific">Nonomuraea rosea</name>
    <dbReference type="NCBI Taxonomy" id="638574"/>
    <lineage>
        <taxon>Bacteria</taxon>
        <taxon>Bacillati</taxon>
        <taxon>Actinomycetota</taxon>
        <taxon>Actinomycetes</taxon>
        <taxon>Streptosporangiales</taxon>
        <taxon>Streptosporangiaceae</taxon>
        <taxon>Nonomuraea</taxon>
    </lineage>
</organism>
<evidence type="ECO:0000313" key="2">
    <source>
        <dbReference type="EMBL" id="GAA3580611.1"/>
    </source>
</evidence>
<dbReference type="Proteomes" id="UP001500630">
    <property type="component" value="Unassembled WGS sequence"/>
</dbReference>
<gene>
    <name evidence="2" type="ORF">GCM10022419_072600</name>
</gene>